<protein>
    <submittedName>
        <fullName evidence="1">Uncharacterized protein</fullName>
    </submittedName>
</protein>
<accession>A0A0V0Z5G7</accession>
<evidence type="ECO:0000313" key="1">
    <source>
        <dbReference type="EMBL" id="KRY07306.1"/>
    </source>
</evidence>
<proteinExistence type="predicted"/>
<organism evidence="1 2">
    <name type="scientific">Trichinella britovi</name>
    <name type="common">Parasitic roundworm</name>
    <dbReference type="NCBI Taxonomy" id="45882"/>
    <lineage>
        <taxon>Eukaryota</taxon>
        <taxon>Metazoa</taxon>
        <taxon>Ecdysozoa</taxon>
        <taxon>Nematoda</taxon>
        <taxon>Enoplea</taxon>
        <taxon>Dorylaimia</taxon>
        <taxon>Trichinellida</taxon>
        <taxon>Trichinellidae</taxon>
        <taxon>Trichinella</taxon>
    </lineage>
</organism>
<keyword evidence="2" id="KW-1185">Reference proteome</keyword>
<dbReference type="EMBL" id="JYDI01004165">
    <property type="protein sequence ID" value="KRY07306.1"/>
    <property type="molecule type" value="Genomic_DNA"/>
</dbReference>
<name>A0A0V0Z5G7_TRIBR</name>
<comment type="caution">
    <text evidence="1">The sequence shown here is derived from an EMBL/GenBank/DDBJ whole genome shotgun (WGS) entry which is preliminary data.</text>
</comment>
<evidence type="ECO:0000313" key="2">
    <source>
        <dbReference type="Proteomes" id="UP000054653"/>
    </source>
</evidence>
<dbReference type="Proteomes" id="UP000054653">
    <property type="component" value="Unassembled WGS sequence"/>
</dbReference>
<sequence>MLARSLLIVTRTPTAVLVQFDTKTSSTLAL</sequence>
<reference evidence="1 2" key="1">
    <citation type="submission" date="2015-01" db="EMBL/GenBank/DDBJ databases">
        <title>Evolution of Trichinella species and genotypes.</title>
        <authorList>
            <person name="Korhonen P.K."/>
            <person name="Edoardo P."/>
            <person name="Giuseppe L.R."/>
            <person name="Gasser R.B."/>
        </authorList>
    </citation>
    <scope>NUCLEOTIDE SEQUENCE [LARGE SCALE GENOMIC DNA]</scope>
    <source>
        <strain evidence="1">ISS120</strain>
    </source>
</reference>
<dbReference type="AlphaFoldDB" id="A0A0V0Z5G7"/>
<gene>
    <name evidence="1" type="ORF">T03_15070</name>
</gene>